<sequence length="624" mass="69655">MDTGNVESLFNVAVVLAALGLLEPALHAYDKVLANDPRHFGAGLNRITCLLHLGRIEEAIAAGRTALDSNPGQADLWFNLGEAYTSASDHQNAHAAYEQALTLDARMTKAAVALAVSLAALGRLGEASARFQDLHKHFPEALQAFRSPLPTDAFAAYPELEPGRIALIAAYADYRACKWRHRGEFVQLYKRVIDGDGCRPLDNPDLPFLGIGLPVAGEYRLRAASQVARRISGECAPRRLVRPKRSRNARLRIGYVSGDFRQHPTAYLIARLFELHDRSRFEVFAYSTGPNEDSAYRQRFRHDADFFLDVSGYDTPSFGQRIAHDRIDLLIDLQGYTLHARTAVFSLRPAPVQVTYLAYLATLGAPWIDYVLLDRMVLSIEERQWWSESVAYLPDTLYLCDDSFVFDASTAPDRESLGLPATKFVFCCLNAPWKISPEDFQLWMRILQAVPDAVLWLYAETHSCIDSLRSEALRYGMDAERLHFSGKVPHVEHLARFSAADVFLDTRLCNAHTTAIEALACGLPVVSWPGESVVARVGGSLLRAHGLEMLVADSADEYVAIAVRLASDAVFRAQVRLIASRRKGSRLFCSERRVREIERAYETMWERHLAGLPPTDFDVPPLEA</sequence>
<dbReference type="Gene3D" id="1.25.40.10">
    <property type="entry name" value="Tetratricopeptide repeat domain"/>
    <property type="match status" value="1"/>
</dbReference>
<dbReference type="Pfam" id="PF13844">
    <property type="entry name" value="Glyco_transf_41"/>
    <property type="match status" value="2"/>
</dbReference>
<dbReference type="PANTHER" id="PTHR44998">
    <property type="match status" value="1"/>
</dbReference>
<feature type="domain" description="O-GlcNAc transferase C-terminal" evidence="9">
    <location>
        <begin position="245"/>
        <end position="406"/>
    </location>
</feature>
<dbReference type="SUPFAM" id="SSF53756">
    <property type="entry name" value="UDP-Glycosyltransferase/glycogen phosphorylase"/>
    <property type="match status" value="1"/>
</dbReference>
<dbReference type="InterPro" id="IPR019734">
    <property type="entry name" value="TPR_rpt"/>
</dbReference>
<comment type="caution">
    <text evidence="10">The sequence shown here is derived from an EMBL/GenBank/DDBJ whole genome shotgun (WGS) entry which is preliminary data.</text>
</comment>
<comment type="similarity">
    <text evidence="2">Belongs to the glycosyltransferase 41 family. O-GlcNAc transferase subfamily.</text>
</comment>
<proteinExistence type="inferred from homology"/>
<dbReference type="PANTHER" id="PTHR44998:SF1">
    <property type="entry name" value="UDP-N-ACETYLGLUCOSAMINE--PEPTIDE N-ACETYLGLUCOSAMINYLTRANSFERASE 110 KDA SUBUNIT"/>
    <property type="match status" value="1"/>
</dbReference>
<evidence type="ECO:0000313" key="10">
    <source>
        <dbReference type="EMBL" id="MBK7422985.1"/>
    </source>
</evidence>
<evidence type="ECO:0000256" key="6">
    <source>
        <dbReference type="ARBA" id="ARBA00022737"/>
    </source>
</evidence>
<evidence type="ECO:0000256" key="1">
    <source>
        <dbReference type="ARBA" id="ARBA00004922"/>
    </source>
</evidence>
<protein>
    <recommendedName>
        <fullName evidence="3">protein O-GlcNAc transferase</fullName>
        <ecNumber evidence="3">2.4.1.255</ecNumber>
    </recommendedName>
</protein>
<keyword evidence="7 8" id="KW-0802">TPR repeat</keyword>
<evidence type="ECO:0000256" key="5">
    <source>
        <dbReference type="ARBA" id="ARBA00022679"/>
    </source>
</evidence>
<dbReference type="SUPFAM" id="SSF48452">
    <property type="entry name" value="TPR-like"/>
    <property type="match status" value="1"/>
</dbReference>
<dbReference type="Proteomes" id="UP000886602">
    <property type="component" value="Unassembled WGS sequence"/>
</dbReference>
<evidence type="ECO:0000256" key="3">
    <source>
        <dbReference type="ARBA" id="ARBA00011970"/>
    </source>
</evidence>
<evidence type="ECO:0000256" key="7">
    <source>
        <dbReference type="ARBA" id="ARBA00022803"/>
    </source>
</evidence>
<dbReference type="AlphaFoldDB" id="A0A9D7FDE8"/>
<evidence type="ECO:0000313" key="11">
    <source>
        <dbReference type="Proteomes" id="UP000886602"/>
    </source>
</evidence>
<evidence type="ECO:0000256" key="2">
    <source>
        <dbReference type="ARBA" id="ARBA00005386"/>
    </source>
</evidence>
<comment type="pathway">
    <text evidence="1">Protein modification; protein glycosylation.</text>
</comment>
<dbReference type="EMBL" id="JADJNC010000010">
    <property type="protein sequence ID" value="MBK7422985.1"/>
    <property type="molecule type" value="Genomic_DNA"/>
</dbReference>
<keyword evidence="5" id="KW-0808">Transferase</keyword>
<dbReference type="Gene3D" id="3.40.50.2000">
    <property type="entry name" value="Glycogen Phosphorylase B"/>
    <property type="match status" value="1"/>
</dbReference>
<evidence type="ECO:0000256" key="8">
    <source>
        <dbReference type="PROSITE-ProRule" id="PRU00339"/>
    </source>
</evidence>
<gene>
    <name evidence="10" type="ORF">IPJ48_07755</name>
</gene>
<organism evidence="10 11">
    <name type="scientific">Candidatus Propionivibrio dominans</name>
    <dbReference type="NCBI Taxonomy" id="2954373"/>
    <lineage>
        <taxon>Bacteria</taxon>
        <taxon>Pseudomonadati</taxon>
        <taxon>Pseudomonadota</taxon>
        <taxon>Betaproteobacteria</taxon>
        <taxon>Rhodocyclales</taxon>
        <taxon>Rhodocyclaceae</taxon>
        <taxon>Propionivibrio</taxon>
    </lineage>
</organism>
<dbReference type="GO" id="GO:0006493">
    <property type="term" value="P:protein O-linked glycosylation"/>
    <property type="evidence" value="ECO:0007669"/>
    <property type="project" value="TreeGrafter"/>
</dbReference>
<name>A0A9D7FDE8_9RHOO</name>
<keyword evidence="6" id="KW-0677">Repeat</keyword>
<dbReference type="InterPro" id="IPR029489">
    <property type="entry name" value="OGT/SEC/SPY_C"/>
</dbReference>
<dbReference type="EC" id="2.4.1.255" evidence="3"/>
<evidence type="ECO:0000259" key="9">
    <source>
        <dbReference type="Pfam" id="PF13844"/>
    </source>
</evidence>
<feature type="repeat" description="TPR" evidence="8">
    <location>
        <begin position="74"/>
        <end position="107"/>
    </location>
</feature>
<accession>A0A9D7FDE8</accession>
<feature type="domain" description="O-GlcNAc transferase C-terminal" evidence="9">
    <location>
        <begin position="414"/>
        <end position="591"/>
    </location>
</feature>
<keyword evidence="4" id="KW-0328">Glycosyltransferase</keyword>
<dbReference type="SMART" id="SM00028">
    <property type="entry name" value="TPR"/>
    <property type="match status" value="4"/>
</dbReference>
<dbReference type="GO" id="GO:0097363">
    <property type="term" value="F:protein O-acetylglucosaminyltransferase activity"/>
    <property type="evidence" value="ECO:0007669"/>
    <property type="project" value="UniProtKB-EC"/>
</dbReference>
<dbReference type="InterPro" id="IPR011990">
    <property type="entry name" value="TPR-like_helical_dom_sf"/>
</dbReference>
<dbReference type="Pfam" id="PF13432">
    <property type="entry name" value="TPR_16"/>
    <property type="match status" value="1"/>
</dbReference>
<reference evidence="10" key="1">
    <citation type="submission" date="2020-10" db="EMBL/GenBank/DDBJ databases">
        <title>Connecting structure to function with the recovery of over 1000 high-quality activated sludge metagenome-assembled genomes encoding full-length rRNA genes using long-read sequencing.</title>
        <authorList>
            <person name="Singleton C.M."/>
            <person name="Petriglieri F."/>
            <person name="Kristensen J.M."/>
            <person name="Kirkegaard R.H."/>
            <person name="Michaelsen T.Y."/>
            <person name="Andersen M.H."/>
            <person name="Karst S.M."/>
            <person name="Dueholm M.S."/>
            <person name="Nielsen P.H."/>
            <person name="Albertsen M."/>
        </authorList>
    </citation>
    <scope>NUCLEOTIDE SEQUENCE</scope>
    <source>
        <strain evidence="10">EsbW_18-Q3-R4-48_MAXAC.044</strain>
    </source>
</reference>
<dbReference type="PROSITE" id="PS50005">
    <property type="entry name" value="TPR"/>
    <property type="match status" value="2"/>
</dbReference>
<evidence type="ECO:0000256" key="4">
    <source>
        <dbReference type="ARBA" id="ARBA00022676"/>
    </source>
</evidence>
<feature type="repeat" description="TPR" evidence="8">
    <location>
        <begin position="6"/>
        <end position="39"/>
    </location>
</feature>
<dbReference type="Gene3D" id="3.40.50.11380">
    <property type="match status" value="1"/>
</dbReference>